<dbReference type="SUPFAM" id="SSF52047">
    <property type="entry name" value="RNI-like"/>
    <property type="match status" value="1"/>
</dbReference>
<dbReference type="AlphaFoldDB" id="A0A517PYK0"/>
<dbReference type="GO" id="GO:0019005">
    <property type="term" value="C:SCF ubiquitin ligase complex"/>
    <property type="evidence" value="ECO:0007669"/>
    <property type="project" value="TreeGrafter"/>
</dbReference>
<dbReference type="Gene3D" id="3.80.10.10">
    <property type="entry name" value="Ribonuclease Inhibitor"/>
    <property type="match status" value="1"/>
</dbReference>
<dbReference type="SMART" id="SM00368">
    <property type="entry name" value="LRR_RI"/>
    <property type="match status" value="2"/>
</dbReference>
<dbReference type="InterPro" id="IPR032675">
    <property type="entry name" value="LRR_dom_sf"/>
</dbReference>
<dbReference type="Gene3D" id="2.115.10.20">
    <property type="entry name" value="Glycosyl hydrolase domain, family 43"/>
    <property type="match status" value="1"/>
</dbReference>
<dbReference type="PANTHER" id="PTHR13318">
    <property type="entry name" value="PARTNER OF PAIRED, ISOFORM B-RELATED"/>
    <property type="match status" value="1"/>
</dbReference>
<dbReference type="InterPro" id="IPR023296">
    <property type="entry name" value="Glyco_hydro_beta-prop_sf"/>
</dbReference>
<organism evidence="1 2">
    <name type="scientific">Gimesia chilikensis</name>
    <dbReference type="NCBI Taxonomy" id="2605989"/>
    <lineage>
        <taxon>Bacteria</taxon>
        <taxon>Pseudomonadati</taxon>
        <taxon>Planctomycetota</taxon>
        <taxon>Planctomycetia</taxon>
        <taxon>Planctomycetales</taxon>
        <taxon>Planctomycetaceae</taxon>
        <taxon>Gimesia</taxon>
    </lineage>
</organism>
<accession>A0A517PYK0</accession>
<reference evidence="1 2" key="1">
    <citation type="submission" date="2019-02" db="EMBL/GenBank/DDBJ databases">
        <title>Deep-cultivation of Planctomycetes and their phenomic and genomic characterization uncovers novel biology.</title>
        <authorList>
            <person name="Wiegand S."/>
            <person name="Jogler M."/>
            <person name="Boedeker C."/>
            <person name="Pinto D."/>
            <person name="Vollmers J."/>
            <person name="Rivas-Marin E."/>
            <person name="Kohn T."/>
            <person name="Peeters S.H."/>
            <person name="Heuer A."/>
            <person name="Rast P."/>
            <person name="Oberbeckmann S."/>
            <person name="Bunk B."/>
            <person name="Jeske O."/>
            <person name="Meyerdierks A."/>
            <person name="Storesund J.E."/>
            <person name="Kallscheuer N."/>
            <person name="Luecker S."/>
            <person name="Lage O.M."/>
            <person name="Pohl T."/>
            <person name="Merkel B.J."/>
            <person name="Hornburger P."/>
            <person name="Mueller R.-W."/>
            <person name="Bruemmer F."/>
            <person name="Labrenz M."/>
            <person name="Spormann A.M."/>
            <person name="Op den Camp H."/>
            <person name="Overmann J."/>
            <person name="Amann R."/>
            <person name="Jetten M.S.M."/>
            <person name="Mascher T."/>
            <person name="Medema M.H."/>
            <person name="Devos D.P."/>
            <person name="Kaster A.-K."/>
            <person name="Ovreas L."/>
            <person name="Rohde M."/>
            <person name="Galperin M.Y."/>
            <person name="Jogler C."/>
        </authorList>
    </citation>
    <scope>NUCLEOTIDE SEQUENCE [LARGE SCALE GENOMIC DNA]</scope>
    <source>
        <strain evidence="1 2">HG66A1</strain>
    </source>
</reference>
<dbReference type="SUPFAM" id="SSF75005">
    <property type="entry name" value="Arabinanase/levansucrase/invertase"/>
    <property type="match status" value="1"/>
</dbReference>
<sequence>MTVGDRQIVFPAGYRGLNYFPDEPISVIKKNPFQYLMVAGNSTYLMQGSTLDNAIPIKKVLVPGTKTEFDNGYTGITSTVYDNKGKRLLAFYHAEDHVGMPKVSYNKDIQGAYWSIGMAVLNADSNVFMKSGQILIPSVKKPDVTHDHQGIGDVCVITDSSNTYLYAYFTDLTRKQGSKPAKIGMARSKIAAGGRPGSWYKFHNGGFTEKGRGGMESPVVFPPASFPCDVYAPHVTYIRELNKYVMVCNVMVYSDQEKQLAEKGGIYFCFSDDGINWTEPKSLVTGHPVPYQGRKYVGHPHLLITRATANQASGCLLYAYTPRWGTRAPNQPHHLAKRPITITLDKEKITASTTSKPLVDLESLRNIVKSEKVNAKGEIINLDLTGVSITESHLAAIGTLQSLQSLNLYKTNLTDDGLKALAKPSNLSYLAIGRTRITSDGLRHLTGLKKIKGLRINGNKDIGDSGVPHLTDMKKLTVLQINNTSISEAGIQKLKRALPNCKIIH</sequence>
<dbReference type="EMBL" id="CP036266">
    <property type="protein sequence ID" value="QDT24392.1"/>
    <property type="molecule type" value="Genomic_DNA"/>
</dbReference>
<name>A0A517PYK0_9PLAN</name>
<gene>
    <name evidence="1" type="ORF">HG66A1_62240</name>
</gene>
<dbReference type="Proteomes" id="UP000320421">
    <property type="component" value="Chromosome"/>
</dbReference>
<proteinExistence type="predicted"/>
<dbReference type="Pfam" id="PF13516">
    <property type="entry name" value="LRR_6"/>
    <property type="match status" value="1"/>
</dbReference>
<dbReference type="GO" id="GO:0031146">
    <property type="term" value="P:SCF-dependent proteasomal ubiquitin-dependent protein catabolic process"/>
    <property type="evidence" value="ECO:0007669"/>
    <property type="project" value="TreeGrafter"/>
</dbReference>
<evidence type="ECO:0000313" key="2">
    <source>
        <dbReference type="Proteomes" id="UP000320421"/>
    </source>
</evidence>
<dbReference type="PANTHER" id="PTHR13318:SF162">
    <property type="entry name" value="LEUCINE-RICH REPEAT FAMILY PROTEIN"/>
    <property type="match status" value="1"/>
</dbReference>
<evidence type="ECO:0000313" key="1">
    <source>
        <dbReference type="EMBL" id="QDT24392.1"/>
    </source>
</evidence>
<protein>
    <submittedName>
        <fullName evidence="1">Leucine Rich repeats (2 copies)</fullName>
    </submittedName>
</protein>
<dbReference type="InterPro" id="IPR001611">
    <property type="entry name" value="Leu-rich_rpt"/>
</dbReference>
<keyword evidence="2" id="KW-1185">Reference proteome</keyword>